<evidence type="ECO:0000313" key="24">
    <source>
        <dbReference type="Proteomes" id="UP000694621"/>
    </source>
</evidence>
<dbReference type="FunFam" id="3.10.110.10:FF:000049">
    <property type="entry name" value="RBR-type E3 ubiquitin transferase"/>
    <property type="match status" value="1"/>
</dbReference>
<dbReference type="InterPro" id="IPR001841">
    <property type="entry name" value="Znf_RING"/>
</dbReference>
<sequence>MSGDQEAQDDELLALASIYDEEEFRRAESGQEGEIYLCLELPPNFKLLVNGERPVEYDVSFLPPLVLSFELPENYPSTSAPVFTLSSKWLSRLQLSALCKQLDKLWKENQGSVVLFTWIQFLKEETLEFLGLQSPLEITGSKSDRCKNEAAAKPAEGLEKRKQQQELDPRAVLEADPQADLLPQLLDFDEAQRQKVFDGKPFCCGICFSEKLGSGCMLFKECQHVYCKACMKEYFEIQIRDGNVQCLNCPEPECTSVAMPSQVKLLVGEDDFARYDRLLLQSTLDRMADVMYCPRKTCCMAVMLEPETTMGLCPSCRYAFCTLCKRAYHGLSHCLPTADELRNLQEEYLAANKEEQKFMEQRYGKQVIQRAVEESFSRQWLEENSKNCPSCGTHIQEELDQCLTLFFDCSVPHGAPQRLWWYGGMRETHTSSRLPSGIQNEPVYCPALCCTLSSDLSRNEDTGLQQDDLLLLPSVLLLDLPGASLQSQPLQTLQQPKYALL</sequence>
<dbReference type="Proteomes" id="UP000694621">
    <property type="component" value="Unplaced"/>
</dbReference>
<evidence type="ECO:0000256" key="8">
    <source>
        <dbReference type="ARBA" id="ARBA00022723"/>
    </source>
</evidence>
<evidence type="ECO:0000256" key="6">
    <source>
        <dbReference type="ARBA" id="ARBA00022490"/>
    </source>
</evidence>
<dbReference type="Gene3D" id="2.20.25.20">
    <property type="match status" value="1"/>
</dbReference>
<dbReference type="InterPro" id="IPR017907">
    <property type="entry name" value="Znf_RING_CS"/>
</dbReference>
<reference evidence="23" key="1">
    <citation type="submission" date="2025-08" db="UniProtKB">
        <authorList>
            <consortium name="Ensembl"/>
        </authorList>
    </citation>
    <scope>IDENTIFICATION</scope>
</reference>
<evidence type="ECO:0000256" key="17">
    <source>
        <dbReference type="ARBA" id="ARBA00067098"/>
    </source>
</evidence>
<feature type="domain" description="RWD" evidence="21">
    <location>
        <begin position="10"/>
        <end position="129"/>
    </location>
</feature>
<dbReference type="SMART" id="SM00591">
    <property type="entry name" value="RWD"/>
    <property type="match status" value="1"/>
</dbReference>
<dbReference type="GO" id="GO:0005634">
    <property type="term" value="C:nucleus"/>
    <property type="evidence" value="ECO:0007669"/>
    <property type="project" value="UniProtKB-SubCell"/>
</dbReference>
<evidence type="ECO:0000256" key="3">
    <source>
        <dbReference type="ARBA" id="ARBA00004496"/>
    </source>
</evidence>
<keyword evidence="13" id="KW-0805">Transcription regulation</keyword>
<dbReference type="CDD" id="cd20341">
    <property type="entry name" value="BRcat_RBR_RNF14"/>
    <property type="match status" value="1"/>
</dbReference>
<evidence type="ECO:0000256" key="9">
    <source>
        <dbReference type="ARBA" id="ARBA00022737"/>
    </source>
</evidence>
<evidence type="ECO:0000256" key="10">
    <source>
        <dbReference type="ARBA" id="ARBA00022771"/>
    </source>
</evidence>
<dbReference type="GO" id="GO:0061630">
    <property type="term" value="F:ubiquitin protein ligase activity"/>
    <property type="evidence" value="ECO:0007669"/>
    <property type="project" value="UniProtKB-EC"/>
</dbReference>
<evidence type="ECO:0000256" key="12">
    <source>
        <dbReference type="ARBA" id="ARBA00022833"/>
    </source>
</evidence>
<evidence type="ECO:0000256" key="14">
    <source>
        <dbReference type="ARBA" id="ARBA00023163"/>
    </source>
</evidence>
<keyword evidence="15" id="KW-0539">Nucleus</keyword>
<comment type="catalytic activity">
    <reaction evidence="1">
        <text>[E2 ubiquitin-conjugating enzyme]-S-ubiquitinyl-L-cysteine + [acceptor protein]-L-lysine = [E2 ubiquitin-conjugating enzyme]-L-cysteine + [acceptor protein]-N(6)-ubiquitinyl-L-lysine.</text>
        <dbReference type="EC" id="2.3.2.31"/>
    </reaction>
</comment>
<evidence type="ECO:0000256" key="1">
    <source>
        <dbReference type="ARBA" id="ARBA00001798"/>
    </source>
</evidence>
<dbReference type="SMART" id="SM00647">
    <property type="entry name" value="IBR"/>
    <property type="match status" value="1"/>
</dbReference>
<dbReference type="PROSITE" id="PS50908">
    <property type="entry name" value="RWD"/>
    <property type="match status" value="1"/>
</dbReference>
<dbReference type="CDD" id="cd16628">
    <property type="entry name" value="RING-HC_RBR_RNF14"/>
    <property type="match status" value="1"/>
</dbReference>
<dbReference type="FunFam" id="3.30.40.10:FF:000186">
    <property type="entry name" value="RBR-type E3 ubiquitin transferase"/>
    <property type="match status" value="1"/>
</dbReference>
<dbReference type="Ensembl" id="ENSAMXT00005040612.1">
    <property type="protein sequence ID" value="ENSAMXP00005037266.1"/>
    <property type="gene ID" value="ENSAMXG00005017742.1"/>
</dbReference>
<dbReference type="GO" id="GO:0008270">
    <property type="term" value="F:zinc ion binding"/>
    <property type="evidence" value="ECO:0007669"/>
    <property type="project" value="UniProtKB-KW"/>
</dbReference>
<dbReference type="Gene3D" id="3.10.110.10">
    <property type="entry name" value="Ubiquitin Conjugating Enzyme"/>
    <property type="match status" value="1"/>
</dbReference>
<evidence type="ECO:0000256" key="4">
    <source>
        <dbReference type="ARBA" id="ARBA00004906"/>
    </source>
</evidence>
<keyword evidence="14" id="KW-0804">Transcription</keyword>
<protein>
    <recommendedName>
        <fullName evidence="17">E3 ubiquitin-protein ligase RNF14</fullName>
        <ecNumber evidence="5">2.3.2.31</ecNumber>
    </recommendedName>
    <alternativeName>
        <fullName evidence="18">RING finger protein 14</fullName>
    </alternativeName>
</protein>
<comment type="subcellular location">
    <subcellularLocation>
        <location evidence="3">Cytoplasm</location>
    </subcellularLocation>
    <subcellularLocation>
        <location evidence="2">Nucleus</location>
    </subcellularLocation>
</comment>
<evidence type="ECO:0000259" key="22">
    <source>
        <dbReference type="PROSITE" id="PS51873"/>
    </source>
</evidence>
<evidence type="ECO:0000256" key="19">
    <source>
        <dbReference type="PROSITE-ProRule" id="PRU00175"/>
    </source>
</evidence>
<feature type="domain" description="RING-type" evidence="20">
    <location>
        <begin position="204"/>
        <end position="249"/>
    </location>
</feature>
<evidence type="ECO:0000256" key="7">
    <source>
        <dbReference type="ARBA" id="ARBA00022679"/>
    </source>
</evidence>
<dbReference type="CDD" id="cd23820">
    <property type="entry name" value="RWD_RNF14"/>
    <property type="match status" value="1"/>
</dbReference>
<evidence type="ECO:0000256" key="2">
    <source>
        <dbReference type="ARBA" id="ARBA00004123"/>
    </source>
</evidence>
<feature type="domain" description="RING-type" evidence="22">
    <location>
        <begin position="200"/>
        <end position="445"/>
    </location>
</feature>
<evidence type="ECO:0000256" key="16">
    <source>
        <dbReference type="ARBA" id="ARBA00044508"/>
    </source>
</evidence>
<keyword evidence="8" id="KW-0479">Metal-binding</keyword>
<dbReference type="PROSITE" id="PS51873">
    <property type="entry name" value="TRIAD"/>
    <property type="match status" value="1"/>
</dbReference>
<evidence type="ECO:0000256" key="15">
    <source>
        <dbReference type="ARBA" id="ARBA00023242"/>
    </source>
</evidence>
<dbReference type="EC" id="2.3.2.31" evidence="5"/>
<evidence type="ECO:0000259" key="21">
    <source>
        <dbReference type="PROSITE" id="PS50908"/>
    </source>
</evidence>
<dbReference type="Gene3D" id="3.30.40.10">
    <property type="entry name" value="Zinc/RING finger domain, C3HC4 (zinc finger)"/>
    <property type="match status" value="1"/>
</dbReference>
<evidence type="ECO:0000256" key="18">
    <source>
        <dbReference type="ARBA" id="ARBA00075528"/>
    </source>
</evidence>
<comment type="similarity">
    <text evidence="16">Belongs to the RBR family. RNF14 subfamily.</text>
</comment>
<dbReference type="InterPro" id="IPR031128">
    <property type="entry name" value="RNF14_RING-HC_Zfn"/>
</dbReference>
<dbReference type="GO" id="GO:0060828">
    <property type="term" value="P:regulation of canonical Wnt signaling pathway"/>
    <property type="evidence" value="ECO:0007669"/>
    <property type="project" value="UniProtKB-ARBA"/>
</dbReference>
<keyword evidence="6" id="KW-0963">Cytoplasm</keyword>
<evidence type="ECO:0000256" key="13">
    <source>
        <dbReference type="ARBA" id="ARBA00023015"/>
    </source>
</evidence>
<name>A0A8B9KNG4_ASTMX</name>
<dbReference type="GeneID" id="103046046"/>
<keyword evidence="11" id="KW-0833">Ubl conjugation pathway</keyword>
<dbReference type="SUPFAM" id="SSF57850">
    <property type="entry name" value="RING/U-box"/>
    <property type="match status" value="2"/>
</dbReference>
<dbReference type="GO" id="GO:0016567">
    <property type="term" value="P:protein ubiquitination"/>
    <property type="evidence" value="ECO:0007669"/>
    <property type="project" value="InterPro"/>
</dbReference>
<dbReference type="AlphaFoldDB" id="A0A8B9KNG4"/>
<keyword evidence="12" id="KW-0862">Zinc</keyword>
<proteinExistence type="inferred from homology"/>
<dbReference type="InterPro" id="IPR031127">
    <property type="entry name" value="E3_UB_ligase_RBR"/>
</dbReference>
<accession>A0A8B9KNG4</accession>
<dbReference type="Pfam" id="PF05773">
    <property type="entry name" value="RWD"/>
    <property type="match status" value="1"/>
</dbReference>
<organism evidence="23 24">
    <name type="scientific">Astyanax mexicanus</name>
    <name type="common">Blind cave fish</name>
    <name type="synonym">Astyanax fasciatus mexicanus</name>
    <dbReference type="NCBI Taxonomy" id="7994"/>
    <lineage>
        <taxon>Eukaryota</taxon>
        <taxon>Metazoa</taxon>
        <taxon>Chordata</taxon>
        <taxon>Craniata</taxon>
        <taxon>Vertebrata</taxon>
        <taxon>Euteleostomi</taxon>
        <taxon>Actinopterygii</taxon>
        <taxon>Neopterygii</taxon>
        <taxon>Teleostei</taxon>
        <taxon>Ostariophysi</taxon>
        <taxon>Characiformes</taxon>
        <taxon>Characoidei</taxon>
        <taxon>Acestrorhamphidae</taxon>
        <taxon>Acestrorhamphinae</taxon>
        <taxon>Astyanax</taxon>
    </lineage>
</organism>
<dbReference type="PROSITE" id="PS50089">
    <property type="entry name" value="ZF_RING_2"/>
    <property type="match status" value="1"/>
</dbReference>
<dbReference type="OrthoDB" id="1431934at2759"/>
<dbReference type="Pfam" id="PF01485">
    <property type="entry name" value="IBR"/>
    <property type="match status" value="1"/>
</dbReference>
<dbReference type="InterPro" id="IPR002867">
    <property type="entry name" value="IBR_dom"/>
</dbReference>
<dbReference type="InterPro" id="IPR016135">
    <property type="entry name" value="UBQ-conjugating_enzyme/RWD"/>
</dbReference>
<evidence type="ECO:0000256" key="5">
    <source>
        <dbReference type="ARBA" id="ARBA00012251"/>
    </source>
</evidence>
<evidence type="ECO:0000313" key="23">
    <source>
        <dbReference type="Ensembl" id="ENSAMXP00005037266.1"/>
    </source>
</evidence>
<evidence type="ECO:0000256" key="11">
    <source>
        <dbReference type="ARBA" id="ARBA00022786"/>
    </source>
</evidence>
<dbReference type="PANTHER" id="PTHR11685">
    <property type="entry name" value="RBR FAMILY RING FINGER AND IBR DOMAIN-CONTAINING"/>
    <property type="match status" value="1"/>
</dbReference>
<dbReference type="SUPFAM" id="SSF54495">
    <property type="entry name" value="UBC-like"/>
    <property type="match status" value="1"/>
</dbReference>
<evidence type="ECO:0000259" key="20">
    <source>
        <dbReference type="PROSITE" id="PS50089"/>
    </source>
</evidence>
<dbReference type="InterPro" id="IPR006575">
    <property type="entry name" value="RWD_dom"/>
</dbReference>
<dbReference type="GO" id="GO:0005737">
    <property type="term" value="C:cytoplasm"/>
    <property type="evidence" value="ECO:0007669"/>
    <property type="project" value="UniProtKB-SubCell"/>
</dbReference>
<dbReference type="PROSITE" id="PS00518">
    <property type="entry name" value="ZF_RING_1"/>
    <property type="match status" value="1"/>
</dbReference>
<dbReference type="InterPro" id="IPR013083">
    <property type="entry name" value="Znf_RING/FYVE/PHD"/>
</dbReference>
<dbReference type="KEGG" id="amex:103046046"/>
<comment type="pathway">
    <text evidence="4">Protein modification; protein ubiquitination.</text>
</comment>
<keyword evidence="10 19" id="KW-0863">Zinc-finger</keyword>
<keyword evidence="9" id="KW-0677">Repeat</keyword>
<dbReference type="InterPro" id="IPR044066">
    <property type="entry name" value="TRIAD_supradom"/>
</dbReference>
<dbReference type="CTD" id="9604"/>
<keyword evidence="7" id="KW-0808">Transferase</keyword>